<comment type="caution">
    <text evidence="1">The sequence shown here is derived from an EMBL/GenBank/DDBJ whole genome shotgun (WGS) entry which is preliminary data.</text>
</comment>
<feature type="non-terminal residue" evidence="1">
    <location>
        <position position="147"/>
    </location>
</feature>
<accession>A0A0F9NIQ5</accession>
<reference evidence="1" key="1">
    <citation type="journal article" date="2015" name="Nature">
        <title>Complex archaea that bridge the gap between prokaryotes and eukaryotes.</title>
        <authorList>
            <person name="Spang A."/>
            <person name="Saw J.H."/>
            <person name="Jorgensen S.L."/>
            <person name="Zaremba-Niedzwiedzka K."/>
            <person name="Martijn J."/>
            <person name="Lind A.E."/>
            <person name="van Eijk R."/>
            <person name="Schleper C."/>
            <person name="Guy L."/>
            <person name="Ettema T.J."/>
        </authorList>
    </citation>
    <scope>NUCLEOTIDE SEQUENCE</scope>
</reference>
<dbReference type="EMBL" id="LAZR01004092">
    <property type="protein sequence ID" value="KKN11882.1"/>
    <property type="molecule type" value="Genomic_DNA"/>
</dbReference>
<organism evidence="1">
    <name type="scientific">marine sediment metagenome</name>
    <dbReference type="NCBI Taxonomy" id="412755"/>
    <lineage>
        <taxon>unclassified sequences</taxon>
        <taxon>metagenomes</taxon>
        <taxon>ecological metagenomes</taxon>
    </lineage>
</organism>
<sequence length="147" mass="16643">MNKSRITEVVGQFTRIVQFSPAWDKRHADPDKNYGVNGVELRVYLQGPLGTIQFVLSTNWMLAAVQTETDAKRLDERFPYLLHKPQPTDIGYHSPKPTYEGHKPLEGKCEFAGGGPCYYDGSSLQAEEVFVIFCRDGLDGLWAEMEE</sequence>
<name>A0A0F9NIQ5_9ZZZZ</name>
<dbReference type="AlphaFoldDB" id="A0A0F9NIQ5"/>
<gene>
    <name evidence="1" type="ORF">LCGC14_1022290</name>
</gene>
<proteinExistence type="predicted"/>
<evidence type="ECO:0000313" key="1">
    <source>
        <dbReference type="EMBL" id="KKN11882.1"/>
    </source>
</evidence>
<protein>
    <submittedName>
        <fullName evidence="1">Uncharacterized protein</fullName>
    </submittedName>
</protein>